<accession>A0A5B7E4R5</accession>
<protein>
    <submittedName>
        <fullName evidence="1">Uncharacterized protein</fullName>
    </submittedName>
</protein>
<gene>
    <name evidence="1" type="ORF">E2C01_021578</name>
</gene>
<dbReference type="InterPro" id="IPR012340">
    <property type="entry name" value="NA-bd_OB-fold"/>
</dbReference>
<dbReference type="Proteomes" id="UP000324222">
    <property type="component" value="Unassembled WGS sequence"/>
</dbReference>
<proteinExistence type="predicted"/>
<evidence type="ECO:0000313" key="1">
    <source>
        <dbReference type="EMBL" id="MPC28375.1"/>
    </source>
</evidence>
<organism evidence="1 2">
    <name type="scientific">Portunus trituberculatus</name>
    <name type="common">Swimming crab</name>
    <name type="synonym">Neptunus trituberculatus</name>
    <dbReference type="NCBI Taxonomy" id="210409"/>
    <lineage>
        <taxon>Eukaryota</taxon>
        <taxon>Metazoa</taxon>
        <taxon>Ecdysozoa</taxon>
        <taxon>Arthropoda</taxon>
        <taxon>Crustacea</taxon>
        <taxon>Multicrustacea</taxon>
        <taxon>Malacostraca</taxon>
        <taxon>Eumalacostraca</taxon>
        <taxon>Eucarida</taxon>
        <taxon>Decapoda</taxon>
        <taxon>Pleocyemata</taxon>
        <taxon>Brachyura</taxon>
        <taxon>Eubrachyura</taxon>
        <taxon>Portunoidea</taxon>
        <taxon>Portunidae</taxon>
        <taxon>Portuninae</taxon>
        <taxon>Portunus</taxon>
    </lineage>
</organism>
<name>A0A5B7E4R5_PORTR</name>
<dbReference type="Gene3D" id="2.40.50.140">
    <property type="entry name" value="Nucleic acid-binding proteins"/>
    <property type="match status" value="1"/>
</dbReference>
<comment type="caution">
    <text evidence="1">The sequence shown here is derived from an EMBL/GenBank/DDBJ whole genome shotgun (WGS) entry which is preliminary data.</text>
</comment>
<keyword evidence="2" id="KW-1185">Reference proteome</keyword>
<dbReference type="EMBL" id="VSRR010001902">
    <property type="protein sequence ID" value="MPC28375.1"/>
    <property type="molecule type" value="Genomic_DNA"/>
</dbReference>
<evidence type="ECO:0000313" key="2">
    <source>
        <dbReference type="Proteomes" id="UP000324222"/>
    </source>
</evidence>
<sequence>MTYDVPKKMGETRVLRFSWYYATLRCRTMSGDVKLCRNRRIQQTCDDVLHSLDDARAHPEGAPSGIYRDVFSCHIKTHGADSIRRGSPMASPEYHRRTIKWYNLKRGFGVIADNQTGKDVCTHLRPYTVPEETSSSRRRILLFTVHQEDKAPEA</sequence>
<reference evidence="1 2" key="1">
    <citation type="submission" date="2019-05" db="EMBL/GenBank/DDBJ databases">
        <title>Another draft genome of Portunus trituberculatus and its Hox gene families provides insights of decapod evolution.</title>
        <authorList>
            <person name="Jeong J.-H."/>
            <person name="Song I."/>
            <person name="Kim S."/>
            <person name="Choi T."/>
            <person name="Kim D."/>
            <person name="Ryu S."/>
            <person name="Kim W."/>
        </authorList>
    </citation>
    <scope>NUCLEOTIDE SEQUENCE [LARGE SCALE GENOMIC DNA]</scope>
    <source>
        <tissue evidence="1">Muscle</tissue>
    </source>
</reference>
<dbReference type="AlphaFoldDB" id="A0A5B7E4R5"/>